<evidence type="ECO:0000256" key="4">
    <source>
        <dbReference type="ARBA" id="ARBA00023136"/>
    </source>
</evidence>
<gene>
    <name evidence="7" type="ORF">G8B11_07280</name>
</gene>
<sequence length="198" mass="21094">MRDATPRTPKIRCRPAICHPIAGKRHLSELFPLLGVVNDKLLIAAACFSYLRTECYILSFFPTGVDVKVTPSWDTLFVCGILCNVLVCLAVRIGFAARSVSDKVLGILLPIAGFVAMGFEHCVANMFFLPMGLVAKTFGFGADAAGVAALDVSGILYNLSAATLGNILGGPVRGAGLLVPQRQTARKGRGRRETISVD</sequence>
<comment type="similarity">
    <text evidence="5">Belongs to the FNT transporter (TC 1.A.16) family.</text>
</comment>
<feature type="transmembrane region" description="Helical" evidence="6">
    <location>
        <begin position="107"/>
        <end position="135"/>
    </location>
</feature>
<evidence type="ECO:0000256" key="6">
    <source>
        <dbReference type="SAM" id="Phobius"/>
    </source>
</evidence>
<organism evidence="7 8">
    <name type="scientific">Bifidobacterium longum subsp. longum</name>
    <dbReference type="NCBI Taxonomy" id="1679"/>
    <lineage>
        <taxon>Bacteria</taxon>
        <taxon>Bacillati</taxon>
        <taxon>Actinomycetota</taxon>
        <taxon>Actinomycetes</taxon>
        <taxon>Bifidobacteriales</taxon>
        <taxon>Bifidobacteriaceae</taxon>
        <taxon>Bifidobacterium</taxon>
    </lineage>
</organism>
<dbReference type="PANTHER" id="PTHR30520:SF6">
    <property type="entry name" value="FORMATE_NITRATE FAMILY TRANSPORTER (EUROFUNG)"/>
    <property type="match status" value="1"/>
</dbReference>
<dbReference type="GO" id="GO:0005886">
    <property type="term" value="C:plasma membrane"/>
    <property type="evidence" value="ECO:0007669"/>
    <property type="project" value="TreeGrafter"/>
</dbReference>
<evidence type="ECO:0000256" key="2">
    <source>
        <dbReference type="ARBA" id="ARBA00022692"/>
    </source>
</evidence>
<protein>
    <submittedName>
        <fullName evidence="7">Formate/nitrite transporter family protein</fullName>
    </submittedName>
</protein>
<dbReference type="Pfam" id="PF01226">
    <property type="entry name" value="Form_Nir_trans"/>
    <property type="match status" value="1"/>
</dbReference>
<reference evidence="7" key="1">
    <citation type="submission" date="2020-02" db="EMBL/GenBank/DDBJ databases">
        <title>The Isolation and identification of Lactobacillus and Bifidobacterium species from dairy as potential probiotics for calf scour mitigation.</title>
        <authorList>
            <person name="Dhadda K."/>
            <person name="Guan L."/>
            <person name="Chen Y."/>
            <person name="Malmuthuge N."/>
        </authorList>
    </citation>
    <scope>NUCLEOTIDE SEQUENCE</scope>
    <source>
        <strain evidence="7">B1</strain>
    </source>
</reference>
<evidence type="ECO:0000313" key="7">
    <source>
        <dbReference type="EMBL" id="UNL82101.1"/>
    </source>
</evidence>
<feature type="transmembrane region" description="Helical" evidence="6">
    <location>
        <begin position="75"/>
        <end position="95"/>
    </location>
</feature>
<keyword evidence="4 6" id="KW-0472">Membrane</keyword>
<evidence type="ECO:0000256" key="1">
    <source>
        <dbReference type="ARBA" id="ARBA00004141"/>
    </source>
</evidence>
<keyword evidence="3 6" id="KW-1133">Transmembrane helix</keyword>
<accession>A0A9Q8QVC9</accession>
<dbReference type="GO" id="GO:0015499">
    <property type="term" value="F:formate transmembrane transporter activity"/>
    <property type="evidence" value="ECO:0007669"/>
    <property type="project" value="TreeGrafter"/>
</dbReference>
<evidence type="ECO:0000256" key="5">
    <source>
        <dbReference type="ARBA" id="ARBA00049660"/>
    </source>
</evidence>
<evidence type="ECO:0000313" key="8">
    <source>
        <dbReference type="Proteomes" id="UP000829452"/>
    </source>
</evidence>
<dbReference type="Gene3D" id="1.20.1080.10">
    <property type="entry name" value="Glycerol uptake facilitator protein"/>
    <property type="match status" value="1"/>
</dbReference>
<comment type="subcellular location">
    <subcellularLocation>
        <location evidence="1">Membrane</location>
        <topology evidence="1">Multi-pass membrane protein</topology>
    </subcellularLocation>
</comment>
<keyword evidence="2 6" id="KW-0812">Transmembrane</keyword>
<dbReference type="InterPro" id="IPR000292">
    <property type="entry name" value="For/NO2_transpt"/>
</dbReference>
<dbReference type="EMBL" id="CP049772">
    <property type="protein sequence ID" value="UNL82101.1"/>
    <property type="molecule type" value="Genomic_DNA"/>
</dbReference>
<dbReference type="RefSeq" id="WP_320653577.1">
    <property type="nucleotide sequence ID" value="NZ_CP049768.1"/>
</dbReference>
<name>A0A9Q8QVC9_BIFLL</name>
<dbReference type="InterPro" id="IPR024002">
    <property type="entry name" value="For/NO2_transpt_CS"/>
</dbReference>
<dbReference type="PANTHER" id="PTHR30520">
    <property type="entry name" value="FORMATE TRANSPORTER-RELATED"/>
    <property type="match status" value="1"/>
</dbReference>
<proteinExistence type="inferred from homology"/>
<dbReference type="Proteomes" id="UP000829452">
    <property type="component" value="Chromosome"/>
</dbReference>
<dbReference type="InterPro" id="IPR023271">
    <property type="entry name" value="Aquaporin-like"/>
</dbReference>
<evidence type="ECO:0000256" key="3">
    <source>
        <dbReference type="ARBA" id="ARBA00022989"/>
    </source>
</evidence>
<dbReference type="AlphaFoldDB" id="A0A9Q8QVC9"/>
<dbReference type="PROSITE" id="PS01006">
    <property type="entry name" value="FORMATE_NITRITE_TP_2"/>
    <property type="match status" value="1"/>
</dbReference>